<feature type="domain" description="Major facilitator superfamily (MFS) profile" evidence="8">
    <location>
        <begin position="71"/>
        <end position="560"/>
    </location>
</feature>
<dbReference type="PROSITE" id="PS50850">
    <property type="entry name" value="MFS"/>
    <property type="match status" value="1"/>
</dbReference>
<evidence type="ECO:0000256" key="5">
    <source>
        <dbReference type="ARBA" id="ARBA00023136"/>
    </source>
</evidence>
<evidence type="ECO:0000256" key="6">
    <source>
        <dbReference type="SAM" id="MobiDB-lite"/>
    </source>
</evidence>
<dbReference type="CDD" id="cd17502">
    <property type="entry name" value="MFS_Azr1_MDR_like"/>
    <property type="match status" value="1"/>
</dbReference>
<feature type="transmembrane region" description="Helical" evidence="7">
    <location>
        <begin position="401"/>
        <end position="420"/>
    </location>
</feature>
<dbReference type="VEuPathDB" id="FungiDB:SPSK_00101"/>
<evidence type="ECO:0000259" key="8">
    <source>
        <dbReference type="PROSITE" id="PS50850"/>
    </source>
</evidence>
<feature type="transmembrane region" description="Helical" evidence="7">
    <location>
        <begin position="536"/>
        <end position="555"/>
    </location>
</feature>
<dbReference type="InterPro" id="IPR011701">
    <property type="entry name" value="MFS"/>
</dbReference>
<dbReference type="OrthoDB" id="10021397at2759"/>
<feature type="region of interest" description="Disordered" evidence="6">
    <location>
        <begin position="1"/>
        <end position="28"/>
    </location>
</feature>
<proteinExistence type="inferred from homology"/>
<dbReference type="SUPFAM" id="SSF103473">
    <property type="entry name" value="MFS general substrate transporter"/>
    <property type="match status" value="2"/>
</dbReference>
<feature type="transmembrane region" description="Helical" evidence="7">
    <location>
        <begin position="432"/>
        <end position="451"/>
    </location>
</feature>
<feature type="transmembrane region" description="Helical" evidence="7">
    <location>
        <begin position="68"/>
        <end position="86"/>
    </location>
</feature>
<feature type="transmembrane region" description="Helical" evidence="7">
    <location>
        <begin position="463"/>
        <end position="486"/>
    </location>
</feature>
<feature type="region of interest" description="Disordered" evidence="6">
    <location>
        <begin position="571"/>
        <end position="615"/>
    </location>
</feature>
<feature type="transmembrane region" description="Helical" evidence="7">
    <location>
        <begin position="298"/>
        <end position="318"/>
    </location>
</feature>
<dbReference type="Proteomes" id="UP000033710">
    <property type="component" value="Unassembled WGS sequence"/>
</dbReference>
<sequence length="615" mass="65622">MTDTQLRDGPAVASGLDEKADSAQQRDPSIADAVTAPAAVPTAVPAVDIEPVSNQPQGQYEQVTGIKLFLMLLSLALACFLILLDNSVVSTAVPKITDDFHSLKDVGWYASSYQLGSVVLQLLTGKIFLHFSLKWSFIAFFFVFELGSALSGAAQSSAMLIISRAVSGIGASGLINGALTMVYASVPLERRPPLTGIVIGIAQLGIVLGPLIGGAFTTGYTWRWCFYINLPLGLIVAAPLVFLRIPEQAPKQPPMVVVRQLHRHLDLIGFALFAPAIIMLLLAMQFGGNQFAWHSSQVIGLFVGAGATFLVWIAWNYHKGDEALLPFPIVRRRRVWMSGVNYAFLTTGVIGAAFFLPIYFQAVKGVTAIMSGVYMLATILPQVLGAVSSGILVAKVGYVPVFSVSAALLFSVGSGLYTLLQPGTSEANWVGFQIISGFGRGVGFQMPIVAIQHAVTPEELSAGMAFVVWCQYLGPSIFLTLFNTVFDTKLTANLHKYAPTTDAKAILLAGATGFRKIVSADQLPGVLRAYSDSLDIVFYMVLAVSLVCFLSAWGMGFNDIRKSKQVVDEAAARHGGSGSDNDMQKEAVTDGETAVPSVAAVGAEEKRSVGSETDH</sequence>
<evidence type="ECO:0000256" key="1">
    <source>
        <dbReference type="ARBA" id="ARBA00004141"/>
    </source>
</evidence>
<feature type="compositionally biased region" description="Basic and acidic residues" evidence="6">
    <location>
        <begin position="603"/>
        <end position="615"/>
    </location>
</feature>
<evidence type="ECO:0000256" key="7">
    <source>
        <dbReference type="SAM" id="Phobius"/>
    </source>
</evidence>
<evidence type="ECO:0000313" key="9">
    <source>
        <dbReference type="EMBL" id="KJR83714.1"/>
    </source>
</evidence>
<keyword evidence="4 7" id="KW-1133">Transmembrane helix</keyword>
<dbReference type="GO" id="GO:0022857">
    <property type="term" value="F:transmembrane transporter activity"/>
    <property type="evidence" value="ECO:0007669"/>
    <property type="project" value="InterPro"/>
</dbReference>
<dbReference type="RefSeq" id="XP_016586390.1">
    <property type="nucleotide sequence ID" value="XM_016727081.1"/>
</dbReference>
<feature type="transmembrane region" description="Helical" evidence="7">
    <location>
        <begin position="106"/>
        <end position="123"/>
    </location>
</feature>
<dbReference type="Pfam" id="PF07690">
    <property type="entry name" value="MFS_1"/>
    <property type="match status" value="1"/>
</dbReference>
<dbReference type="PANTHER" id="PTHR23501:SF193">
    <property type="entry name" value="MULTIDRUG TRANSPORTER, PUTATIVE (AFU_ORTHOLOGUE AFUA_8G00940)-RELATED"/>
    <property type="match status" value="1"/>
</dbReference>
<evidence type="ECO:0000256" key="2">
    <source>
        <dbReference type="ARBA" id="ARBA00007520"/>
    </source>
</evidence>
<accession>A0A0F2M3P4</accession>
<dbReference type="InterPro" id="IPR020846">
    <property type="entry name" value="MFS_dom"/>
</dbReference>
<dbReference type="GeneID" id="27662358"/>
<dbReference type="Gene3D" id="1.20.1250.20">
    <property type="entry name" value="MFS general substrate transporter like domains"/>
    <property type="match status" value="2"/>
</dbReference>
<keyword evidence="3 7" id="KW-0812">Transmembrane</keyword>
<feature type="transmembrane region" description="Helical" evidence="7">
    <location>
        <begin position="161"/>
        <end position="184"/>
    </location>
</feature>
<feature type="transmembrane region" description="Helical" evidence="7">
    <location>
        <begin position="265"/>
        <end position="286"/>
    </location>
</feature>
<dbReference type="EMBL" id="AXCR01000009">
    <property type="protein sequence ID" value="KJR83714.1"/>
    <property type="molecule type" value="Genomic_DNA"/>
</dbReference>
<dbReference type="KEGG" id="ssck:SPSK_00101"/>
<feature type="transmembrane region" description="Helical" evidence="7">
    <location>
        <begin position="339"/>
        <end position="360"/>
    </location>
</feature>
<feature type="transmembrane region" description="Helical" evidence="7">
    <location>
        <begin position="226"/>
        <end position="245"/>
    </location>
</feature>
<dbReference type="InterPro" id="IPR036259">
    <property type="entry name" value="MFS_trans_sf"/>
</dbReference>
<reference evidence="9 10" key="2">
    <citation type="journal article" date="2015" name="Eukaryot. Cell">
        <title>Asexual propagation of a virulent clone complex in a human and feline outbreak of sporotrichosis.</title>
        <authorList>
            <person name="Teixeira Mde M."/>
            <person name="Rodrigues A.M."/>
            <person name="Tsui C.K."/>
            <person name="de Almeida L.G."/>
            <person name="Van Diepeningen A.D."/>
            <person name="van den Ende B.G."/>
            <person name="Fernandes G.F."/>
            <person name="Kano R."/>
            <person name="Hamelin R.C."/>
            <person name="Lopes-Bezerra L.M."/>
            <person name="Vasconcelos A.T."/>
            <person name="de Hoog S."/>
            <person name="de Camargo Z.P."/>
            <person name="Felipe M.S."/>
        </authorList>
    </citation>
    <scope>NUCLEOTIDE SEQUENCE [LARGE SCALE GENOMIC DNA]</scope>
    <source>
        <strain evidence="9 10">1099-18</strain>
    </source>
</reference>
<dbReference type="GO" id="GO:0005886">
    <property type="term" value="C:plasma membrane"/>
    <property type="evidence" value="ECO:0007669"/>
    <property type="project" value="TreeGrafter"/>
</dbReference>
<organism evidence="9 10">
    <name type="scientific">Sporothrix schenckii 1099-18</name>
    <dbReference type="NCBI Taxonomy" id="1397361"/>
    <lineage>
        <taxon>Eukaryota</taxon>
        <taxon>Fungi</taxon>
        <taxon>Dikarya</taxon>
        <taxon>Ascomycota</taxon>
        <taxon>Pezizomycotina</taxon>
        <taxon>Sordariomycetes</taxon>
        <taxon>Sordariomycetidae</taxon>
        <taxon>Ophiostomatales</taxon>
        <taxon>Ophiostomataceae</taxon>
        <taxon>Sporothrix</taxon>
    </lineage>
</organism>
<evidence type="ECO:0000256" key="4">
    <source>
        <dbReference type="ARBA" id="ARBA00022989"/>
    </source>
</evidence>
<feature type="transmembrane region" description="Helical" evidence="7">
    <location>
        <begin position="196"/>
        <end position="220"/>
    </location>
</feature>
<name>A0A0F2M3P4_SPOSC</name>
<comment type="subcellular location">
    <subcellularLocation>
        <location evidence="1">Membrane</location>
        <topology evidence="1">Multi-pass membrane protein</topology>
    </subcellularLocation>
</comment>
<reference evidence="9 10" key="1">
    <citation type="journal article" date="2014" name="BMC Genomics">
        <title>Comparative genomics of the major fungal agents of human and animal Sporotrichosis: Sporothrix schenckii and Sporothrix brasiliensis.</title>
        <authorList>
            <person name="Teixeira M.M."/>
            <person name="de Almeida L.G."/>
            <person name="Kubitschek-Barreira P."/>
            <person name="Alves F.L."/>
            <person name="Kioshima E.S."/>
            <person name="Abadio A.K."/>
            <person name="Fernandes L."/>
            <person name="Derengowski L.S."/>
            <person name="Ferreira K.S."/>
            <person name="Souza R.C."/>
            <person name="Ruiz J.C."/>
            <person name="de Andrade N.C."/>
            <person name="Paes H.C."/>
            <person name="Nicola A.M."/>
            <person name="Albuquerque P."/>
            <person name="Gerber A.L."/>
            <person name="Martins V.P."/>
            <person name="Peconick L.D."/>
            <person name="Neto A.V."/>
            <person name="Chaucanez C.B."/>
            <person name="Silva P.A."/>
            <person name="Cunha O.L."/>
            <person name="de Oliveira F.F."/>
            <person name="dos Santos T.C."/>
            <person name="Barros A.L."/>
            <person name="Soares M.A."/>
            <person name="de Oliveira L.M."/>
            <person name="Marini M.M."/>
            <person name="Villalobos-Duno H."/>
            <person name="Cunha M.M."/>
            <person name="de Hoog S."/>
            <person name="da Silveira J.F."/>
            <person name="Henrissat B."/>
            <person name="Nino-Vega G.A."/>
            <person name="Cisalpino P.S."/>
            <person name="Mora-Montes H.M."/>
            <person name="Almeida S.R."/>
            <person name="Stajich J.E."/>
            <person name="Lopes-Bezerra L.M."/>
            <person name="Vasconcelos A.T."/>
            <person name="Felipe M.S."/>
        </authorList>
    </citation>
    <scope>NUCLEOTIDE SEQUENCE [LARGE SCALE GENOMIC DNA]</scope>
    <source>
        <strain evidence="9 10">1099-18</strain>
    </source>
</reference>
<keyword evidence="5 7" id="KW-0472">Membrane</keyword>
<dbReference type="AlphaFoldDB" id="A0A0F2M3P4"/>
<protein>
    <submittedName>
        <fullName evidence="9">MFS multidrug transporter</fullName>
    </submittedName>
</protein>
<evidence type="ECO:0000256" key="3">
    <source>
        <dbReference type="ARBA" id="ARBA00022692"/>
    </source>
</evidence>
<feature type="transmembrane region" description="Helical" evidence="7">
    <location>
        <begin position="135"/>
        <end position="155"/>
    </location>
</feature>
<evidence type="ECO:0000313" key="10">
    <source>
        <dbReference type="Proteomes" id="UP000033710"/>
    </source>
</evidence>
<comment type="caution">
    <text evidence="9">The sequence shown here is derived from an EMBL/GenBank/DDBJ whole genome shotgun (WGS) entry which is preliminary data.</text>
</comment>
<dbReference type="PANTHER" id="PTHR23501">
    <property type="entry name" value="MAJOR FACILITATOR SUPERFAMILY"/>
    <property type="match status" value="1"/>
</dbReference>
<feature type="transmembrane region" description="Helical" evidence="7">
    <location>
        <begin position="372"/>
        <end position="394"/>
    </location>
</feature>
<comment type="similarity">
    <text evidence="2">Belongs to the major facilitator superfamily. TCR/Tet family.</text>
</comment>
<gene>
    <name evidence="9" type="ORF">SPSK_00101</name>
</gene>